<sequence>VSSWSRYKSRIQSIQETHYASLKTEFEKLRNDTEEVLRELSYEIVEPRTTAKDDVINCCIVAMFAVGLLYLAF</sequence>
<evidence type="ECO:0000256" key="1">
    <source>
        <dbReference type="SAM" id="Phobius"/>
    </source>
</evidence>
<reference evidence="2 3" key="1">
    <citation type="submission" date="2020-06" db="EMBL/GenBank/DDBJ databases">
        <title>Transcriptomic and genomic resources for Thalictrum thalictroides and T. hernandezii: Facilitating candidate gene discovery in an emerging model plant lineage.</title>
        <authorList>
            <person name="Arias T."/>
            <person name="Riano-Pachon D.M."/>
            <person name="Di Stilio V.S."/>
        </authorList>
    </citation>
    <scope>NUCLEOTIDE SEQUENCE [LARGE SCALE GENOMIC DNA]</scope>
    <source>
        <strain evidence="3">cv. WT478/WT964</strain>
        <tissue evidence="2">Leaves</tissue>
    </source>
</reference>
<name>A0A7J6URS7_THATH</name>
<dbReference type="Proteomes" id="UP000554482">
    <property type="component" value="Unassembled WGS sequence"/>
</dbReference>
<feature type="transmembrane region" description="Helical" evidence="1">
    <location>
        <begin position="55"/>
        <end position="72"/>
    </location>
</feature>
<keyword evidence="1" id="KW-0812">Transmembrane</keyword>
<gene>
    <name evidence="2" type="ORF">FRX31_035130</name>
</gene>
<keyword evidence="1" id="KW-0472">Membrane</keyword>
<evidence type="ECO:0000313" key="3">
    <source>
        <dbReference type="Proteomes" id="UP000554482"/>
    </source>
</evidence>
<feature type="non-terminal residue" evidence="2">
    <location>
        <position position="73"/>
    </location>
</feature>
<protein>
    <submittedName>
        <fullName evidence="2">Uncharacterized protein</fullName>
    </submittedName>
</protein>
<dbReference type="AlphaFoldDB" id="A0A7J6URS7"/>
<comment type="caution">
    <text evidence="2">The sequence shown here is derived from an EMBL/GenBank/DDBJ whole genome shotgun (WGS) entry which is preliminary data.</text>
</comment>
<dbReference type="EMBL" id="JABWDY010044267">
    <property type="protein sequence ID" value="KAF5175283.1"/>
    <property type="molecule type" value="Genomic_DNA"/>
</dbReference>
<keyword evidence="3" id="KW-1185">Reference proteome</keyword>
<evidence type="ECO:0000313" key="2">
    <source>
        <dbReference type="EMBL" id="KAF5175283.1"/>
    </source>
</evidence>
<proteinExistence type="predicted"/>
<organism evidence="2 3">
    <name type="scientific">Thalictrum thalictroides</name>
    <name type="common">Rue-anemone</name>
    <name type="synonym">Anemone thalictroides</name>
    <dbReference type="NCBI Taxonomy" id="46969"/>
    <lineage>
        <taxon>Eukaryota</taxon>
        <taxon>Viridiplantae</taxon>
        <taxon>Streptophyta</taxon>
        <taxon>Embryophyta</taxon>
        <taxon>Tracheophyta</taxon>
        <taxon>Spermatophyta</taxon>
        <taxon>Magnoliopsida</taxon>
        <taxon>Ranunculales</taxon>
        <taxon>Ranunculaceae</taxon>
        <taxon>Thalictroideae</taxon>
        <taxon>Thalictrum</taxon>
    </lineage>
</organism>
<keyword evidence="1" id="KW-1133">Transmembrane helix</keyword>
<accession>A0A7J6URS7</accession>